<name>A0ABV9H5F5_9HYPH</name>
<comment type="caution">
    <text evidence="3">The sequence shown here is derived from an EMBL/GenBank/DDBJ whole genome shotgun (WGS) entry which is preliminary data.</text>
</comment>
<evidence type="ECO:0000259" key="2">
    <source>
        <dbReference type="SMART" id="SM00062"/>
    </source>
</evidence>
<dbReference type="PANTHER" id="PTHR35936">
    <property type="entry name" value="MEMBRANE-BOUND LYTIC MUREIN TRANSGLYCOSYLASE F"/>
    <property type="match status" value="1"/>
</dbReference>
<dbReference type="InterPro" id="IPR001638">
    <property type="entry name" value="Solute-binding_3/MltF_N"/>
</dbReference>
<accession>A0ABV9H5F5</accession>
<evidence type="ECO:0000256" key="1">
    <source>
        <dbReference type="ARBA" id="ARBA00022729"/>
    </source>
</evidence>
<dbReference type="RefSeq" id="WP_374830272.1">
    <property type="nucleotide sequence ID" value="NZ_JBHEEZ010000003.1"/>
</dbReference>
<protein>
    <submittedName>
        <fullName evidence="3">Transporter substrate-binding domain-containing protein</fullName>
    </submittedName>
</protein>
<dbReference type="Gene3D" id="3.40.190.10">
    <property type="entry name" value="Periplasmic binding protein-like II"/>
    <property type="match status" value="2"/>
</dbReference>
<evidence type="ECO:0000313" key="3">
    <source>
        <dbReference type="EMBL" id="MFC4624603.1"/>
    </source>
</evidence>
<proteinExistence type="predicted"/>
<dbReference type="Pfam" id="PF00497">
    <property type="entry name" value="SBP_bac_3"/>
    <property type="match status" value="1"/>
</dbReference>
<reference evidence="4" key="1">
    <citation type="journal article" date="2019" name="Int. J. Syst. Evol. Microbiol.">
        <title>The Global Catalogue of Microorganisms (GCM) 10K type strain sequencing project: providing services to taxonomists for standard genome sequencing and annotation.</title>
        <authorList>
            <consortium name="The Broad Institute Genomics Platform"/>
            <consortium name="The Broad Institute Genome Sequencing Center for Infectious Disease"/>
            <person name="Wu L."/>
            <person name="Ma J."/>
        </authorList>
    </citation>
    <scope>NUCLEOTIDE SEQUENCE [LARGE SCALE GENOMIC DNA]</scope>
    <source>
        <strain evidence="4">CGMCC 1.15731</strain>
    </source>
</reference>
<dbReference type="PANTHER" id="PTHR35936:SF35">
    <property type="entry name" value="L-CYSTINE-BINDING PROTEIN TCYJ"/>
    <property type="match status" value="1"/>
</dbReference>
<dbReference type="SMART" id="SM00062">
    <property type="entry name" value="PBPb"/>
    <property type="match status" value="1"/>
</dbReference>
<sequence length="268" mass="29826">MAFCLCVGTAMAEKTAPYFMNQSERLPLPSLKALTRLRFVTTVDFPPFNHVNAQGQLSGYNIDLVKALCEQLNLSQICQIEAVPWNELEQHLRAGNAEAIIAGLMPTPDNREEFTFSRSYMRFPARFVTRIGQDFDQPASEATRGKAIGVVWDTAHEHLLKSYFPEAAATLYPDRETMLGDLMRGKLAAVFDDGAFLASWLDTPEGANCCTFTDGPYLAPQFLGQGMSIAVHNRNAALADAFNNALQALEKKGVMDELYLRHFPVSFY</sequence>
<keyword evidence="4" id="KW-1185">Reference proteome</keyword>
<gene>
    <name evidence="3" type="ORF">ACFO1V_05090</name>
</gene>
<dbReference type="Proteomes" id="UP001596042">
    <property type="component" value="Unassembled WGS sequence"/>
</dbReference>
<keyword evidence="1" id="KW-0732">Signal</keyword>
<evidence type="ECO:0000313" key="4">
    <source>
        <dbReference type="Proteomes" id="UP001596042"/>
    </source>
</evidence>
<dbReference type="EMBL" id="JBHSEL010000044">
    <property type="protein sequence ID" value="MFC4624603.1"/>
    <property type="molecule type" value="Genomic_DNA"/>
</dbReference>
<organism evidence="3 4">
    <name type="scientific">Daeguia caeni</name>
    <dbReference type="NCBI Taxonomy" id="439612"/>
    <lineage>
        <taxon>Bacteria</taxon>
        <taxon>Pseudomonadati</taxon>
        <taxon>Pseudomonadota</taxon>
        <taxon>Alphaproteobacteria</taxon>
        <taxon>Hyphomicrobiales</taxon>
        <taxon>Brucellaceae</taxon>
        <taxon>Daeguia</taxon>
    </lineage>
</organism>
<feature type="domain" description="Solute-binding protein family 3/N-terminal" evidence="2">
    <location>
        <begin position="36"/>
        <end position="266"/>
    </location>
</feature>
<dbReference type="SUPFAM" id="SSF53850">
    <property type="entry name" value="Periplasmic binding protein-like II"/>
    <property type="match status" value="1"/>
</dbReference>